<dbReference type="Pfam" id="PF12554">
    <property type="entry name" value="MOZART1"/>
    <property type="match status" value="1"/>
</dbReference>
<name>A0A0D3FK68_9ORYZ</name>
<dbReference type="STRING" id="65489.A0A0D3FK68"/>
<keyword evidence="7" id="KW-1185">Reference proteome</keyword>
<dbReference type="GO" id="GO:0033566">
    <property type="term" value="P:gamma-tubulin complex localization"/>
    <property type="evidence" value="ECO:0007669"/>
    <property type="project" value="InterPro"/>
</dbReference>
<dbReference type="Proteomes" id="UP000026960">
    <property type="component" value="Chromosome 3"/>
</dbReference>
<accession>A0A0D3FK68</accession>
<comment type="similarity">
    <text evidence="2">Belongs to the MOZART1 family.</text>
</comment>
<dbReference type="AlphaFoldDB" id="A0A0D3FK68"/>
<dbReference type="InterPro" id="IPR022214">
    <property type="entry name" value="MZT1"/>
</dbReference>
<evidence type="ECO:0000256" key="4">
    <source>
        <dbReference type="ARBA" id="ARBA00023212"/>
    </source>
</evidence>
<feature type="region of interest" description="Disordered" evidence="5">
    <location>
        <begin position="58"/>
        <end position="87"/>
    </location>
</feature>
<evidence type="ECO:0000313" key="6">
    <source>
        <dbReference type="EnsemblPlants" id="OBART03G22510.1"/>
    </source>
</evidence>
<dbReference type="PANTHER" id="PTHR28520">
    <property type="entry name" value="MITOTIC-SPINDLE ORGANIZING PROTEIN 1"/>
    <property type="match status" value="1"/>
</dbReference>
<keyword evidence="3" id="KW-0963">Cytoplasm</keyword>
<evidence type="ECO:0000313" key="7">
    <source>
        <dbReference type="Proteomes" id="UP000026960"/>
    </source>
</evidence>
<protein>
    <submittedName>
        <fullName evidence="6">Uncharacterized protein</fullName>
    </submittedName>
</protein>
<dbReference type="GO" id="GO:0005819">
    <property type="term" value="C:spindle"/>
    <property type="evidence" value="ECO:0007669"/>
    <property type="project" value="TreeGrafter"/>
</dbReference>
<dbReference type="GO" id="GO:0031021">
    <property type="term" value="C:interphase microtubule organizing center"/>
    <property type="evidence" value="ECO:0007669"/>
    <property type="project" value="TreeGrafter"/>
</dbReference>
<dbReference type="PANTHER" id="PTHR28520:SF2">
    <property type="entry name" value="MITOTIC-SPINDLE ORGANIZING PROTEIN 1"/>
    <property type="match status" value="1"/>
</dbReference>
<dbReference type="Gramene" id="OBART03G22510.1">
    <property type="protein sequence ID" value="OBART03G22510.1"/>
    <property type="gene ID" value="OBART03G22510"/>
</dbReference>
<feature type="compositionally biased region" description="Basic residues" evidence="5">
    <location>
        <begin position="76"/>
        <end position="87"/>
    </location>
</feature>
<dbReference type="GO" id="GO:0090307">
    <property type="term" value="P:mitotic spindle assembly"/>
    <property type="evidence" value="ECO:0007669"/>
    <property type="project" value="TreeGrafter"/>
</dbReference>
<sequence length="186" mass="21787">MHGDTWHEMEMESVVARHAKESLELAFWMSQILDTSCDRHTLSLLMALCDRQPWRQPRGPRCPHSRAVLGSSSDSHHRHRNHPRVQRHRRAIHKTCGAISLRPSLTLGFMPPFLRRDHHHLTQLERCSSKVRGTCVTDMWLPCPSNLKLEEPLPAWNVFRALNHLQAWVEKSITAHILKREKEWIE</sequence>
<dbReference type="HOGENOM" id="CLU_1456666_0_0_1"/>
<comment type="subcellular location">
    <subcellularLocation>
        <location evidence="1">Cytoplasm</location>
        <location evidence="1">Cytoskeleton</location>
        <location evidence="1">Microtubule organizing center</location>
    </subcellularLocation>
</comment>
<organism evidence="6">
    <name type="scientific">Oryza barthii</name>
    <dbReference type="NCBI Taxonomy" id="65489"/>
    <lineage>
        <taxon>Eukaryota</taxon>
        <taxon>Viridiplantae</taxon>
        <taxon>Streptophyta</taxon>
        <taxon>Embryophyta</taxon>
        <taxon>Tracheophyta</taxon>
        <taxon>Spermatophyta</taxon>
        <taxon>Magnoliopsida</taxon>
        <taxon>Liliopsida</taxon>
        <taxon>Poales</taxon>
        <taxon>Poaceae</taxon>
        <taxon>BOP clade</taxon>
        <taxon>Oryzoideae</taxon>
        <taxon>Oryzeae</taxon>
        <taxon>Oryzinae</taxon>
        <taxon>Oryza</taxon>
    </lineage>
</organism>
<reference evidence="6" key="2">
    <citation type="submission" date="2015-03" db="UniProtKB">
        <authorList>
            <consortium name="EnsemblPlants"/>
        </authorList>
    </citation>
    <scope>IDENTIFICATION</scope>
</reference>
<evidence type="ECO:0000256" key="2">
    <source>
        <dbReference type="ARBA" id="ARBA00011015"/>
    </source>
</evidence>
<dbReference type="GO" id="GO:0051415">
    <property type="term" value="P:microtubule nucleation by interphase microtubule organizing center"/>
    <property type="evidence" value="ECO:0007669"/>
    <property type="project" value="TreeGrafter"/>
</dbReference>
<evidence type="ECO:0000256" key="3">
    <source>
        <dbReference type="ARBA" id="ARBA00022490"/>
    </source>
</evidence>
<reference evidence="6" key="1">
    <citation type="journal article" date="2009" name="Rice">
        <title>De Novo Next Generation Sequencing of Plant Genomes.</title>
        <authorList>
            <person name="Rounsley S."/>
            <person name="Marri P.R."/>
            <person name="Yu Y."/>
            <person name="He R."/>
            <person name="Sisneros N."/>
            <person name="Goicoechea J.L."/>
            <person name="Lee S.J."/>
            <person name="Angelova A."/>
            <person name="Kudrna D."/>
            <person name="Luo M."/>
            <person name="Affourtit J."/>
            <person name="Desany B."/>
            <person name="Knight J."/>
            <person name="Niazi F."/>
            <person name="Egholm M."/>
            <person name="Wing R.A."/>
        </authorList>
    </citation>
    <scope>NUCLEOTIDE SEQUENCE [LARGE SCALE GENOMIC DNA]</scope>
    <source>
        <strain evidence="6">cv. IRGC 105608</strain>
    </source>
</reference>
<dbReference type="GO" id="GO:0000931">
    <property type="term" value="C:gamma-tubulin ring complex"/>
    <property type="evidence" value="ECO:0007669"/>
    <property type="project" value="InterPro"/>
</dbReference>
<dbReference type="EnsemblPlants" id="OBART03G22510.1">
    <property type="protein sequence ID" value="OBART03G22510.1"/>
    <property type="gene ID" value="OBART03G22510"/>
</dbReference>
<evidence type="ECO:0000256" key="5">
    <source>
        <dbReference type="SAM" id="MobiDB-lite"/>
    </source>
</evidence>
<keyword evidence="4" id="KW-0206">Cytoskeleton</keyword>
<proteinExistence type="inferred from homology"/>
<dbReference type="PaxDb" id="65489-OBART03G22510.1"/>
<evidence type="ECO:0000256" key="1">
    <source>
        <dbReference type="ARBA" id="ARBA00004267"/>
    </source>
</evidence>